<organism evidence="3 4">
    <name type="scientific">Nonomuraea africana</name>
    <dbReference type="NCBI Taxonomy" id="46171"/>
    <lineage>
        <taxon>Bacteria</taxon>
        <taxon>Bacillati</taxon>
        <taxon>Actinomycetota</taxon>
        <taxon>Actinomycetes</taxon>
        <taxon>Streptosporangiales</taxon>
        <taxon>Streptosporangiaceae</taxon>
        <taxon>Nonomuraea</taxon>
    </lineage>
</organism>
<gene>
    <name evidence="3" type="ORF">H4W81_007273</name>
</gene>
<evidence type="ECO:0000256" key="2">
    <source>
        <dbReference type="SAM" id="SignalP"/>
    </source>
</evidence>
<protein>
    <submittedName>
        <fullName evidence="3">Uncharacterized protein</fullName>
    </submittedName>
</protein>
<name>A0ABR9KR49_9ACTN</name>
<dbReference type="RefSeq" id="WP_192778862.1">
    <property type="nucleotide sequence ID" value="NZ_BAAASY010000008.1"/>
</dbReference>
<feature type="compositionally biased region" description="Gly residues" evidence="1">
    <location>
        <begin position="188"/>
        <end position="212"/>
    </location>
</feature>
<proteinExistence type="predicted"/>
<comment type="caution">
    <text evidence="3">The sequence shown here is derived from an EMBL/GenBank/DDBJ whole genome shotgun (WGS) entry which is preliminary data.</text>
</comment>
<evidence type="ECO:0000313" key="3">
    <source>
        <dbReference type="EMBL" id="MBE1564494.1"/>
    </source>
</evidence>
<sequence length="243" mass="27148">MKRTTMFAMAGSLSMALLTPLAPAANAASADDDGHRKCKPNIFFKIHQLSPRNFFVPRTRFTDGPGGEMTVSVTREHEVTAFIETESERTREVTTGDLVRSLRRMGLPHLEERHMVFTGHEYTREVSKGMFGNMWYRVFGYRIGWSQWSVLGTCRQVLIDTGIANVPARVEGWHYWETKHPEFRGHRLWGGHGHGSSGKGPAGNGRTAGKGGVKLTTPSDRARRMQPEPGARRGQRSPAADED</sequence>
<accession>A0ABR9KR49</accession>
<feature type="chain" id="PRO_5046108771" evidence="2">
    <location>
        <begin position="28"/>
        <end position="243"/>
    </location>
</feature>
<evidence type="ECO:0000256" key="1">
    <source>
        <dbReference type="SAM" id="MobiDB-lite"/>
    </source>
</evidence>
<dbReference type="Proteomes" id="UP000661607">
    <property type="component" value="Unassembled WGS sequence"/>
</dbReference>
<feature type="region of interest" description="Disordered" evidence="1">
    <location>
        <begin position="186"/>
        <end position="243"/>
    </location>
</feature>
<dbReference type="EMBL" id="JADBEF010000001">
    <property type="protein sequence ID" value="MBE1564494.1"/>
    <property type="molecule type" value="Genomic_DNA"/>
</dbReference>
<keyword evidence="2" id="KW-0732">Signal</keyword>
<feature type="signal peptide" evidence="2">
    <location>
        <begin position="1"/>
        <end position="27"/>
    </location>
</feature>
<keyword evidence="4" id="KW-1185">Reference proteome</keyword>
<reference evidence="3 4" key="1">
    <citation type="submission" date="2020-10" db="EMBL/GenBank/DDBJ databases">
        <title>Sequencing the genomes of 1000 actinobacteria strains.</title>
        <authorList>
            <person name="Klenk H.-P."/>
        </authorList>
    </citation>
    <scope>NUCLEOTIDE SEQUENCE [LARGE SCALE GENOMIC DNA]</scope>
    <source>
        <strain evidence="3 4">DSM 43748</strain>
    </source>
</reference>
<evidence type="ECO:0000313" key="4">
    <source>
        <dbReference type="Proteomes" id="UP000661607"/>
    </source>
</evidence>